<dbReference type="InterPro" id="IPR001094">
    <property type="entry name" value="Flavdoxin-like"/>
</dbReference>
<evidence type="ECO:0000259" key="7">
    <source>
        <dbReference type="PROSITE" id="PS51384"/>
    </source>
</evidence>
<dbReference type="GO" id="GO:0005829">
    <property type="term" value="C:cytosol"/>
    <property type="evidence" value="ECO:0007669"/>
    <property type="project" value="TreeGrafter"/>
</dbReference>
<reference evidence="8 9" key="1">
    <citation type="submission" date="2016-03" db="EMBL/GenBank/DDBJ databases">
        <title>Genome sequence of Variovorax paradoxus KB5.</title>
        <authorList>
            <person name="Jeong H."/>
            <person name="Hong C.E."/>
            <person name="Jo S.H."/>
            <person name="Park J.M."/>
        </authorList>
    </citation>
    <scope>NUCLEOTIDE SEQUENCE [LARGE SCALE GENOMIC DNA]</scope>
    <source>
        <strain evidence="8 9">KB5</strain>
    </source>
</reference>
<keyword evidence="5" id="KW-1133">Transmembrane helix</keyword>
<accession>A0AA91DJM2</accession>
<dbReference type="InterPro" id="IPR001709">
    <property type="entry name" value="Flavoprot_Pyr_Nucl_cyt_Rdtase"/>
</dbReference>
<evidence type="ECO:0000259" key="6">
    <source>
        <dbReference type="PROSITE" id="PS50902"/>
    </source>
</evidence>
<gene>
    <name evidence="8" type="ORF">A3K87_27260</name>
</gene>
<dbReference type="Gene3D" id="2.40.30.10">
    <property type="entry name" value="Translation factors"/>
    <property type="match status" value="1"/>
</dbReference>
<evidence type="ECO:0000256" key="4">
    <source>
        <dbReference type="ARBA" id="ARBA00023797"/>
    </source>
</evidence>
<dbReference type="EC" id="1.6.2.4" evidence="4"/>
<evidence type="ECO:0000313" key="8">
    <source>
        <dbReference type="EMBL" id="OAK59034.1"/>
    </source>
</evidence>
<evidence type="ECO:0000256" key="2">
    <source>
        <dbReference type="ARBA" id="ARBA00022643"/>
    </source>
</evidence>
<feature type="domain" description="FAD-binding FR-type" evidence="7">
    <location>
        <begin position="204"/>
        <end position="316"/>
    </location>
</feature>
<dbReference type="RefSeq" id="WP_081270481.1">
    <property type="nucleotide sequence ID" value="NZ_LVHG01000076.1"/>
</dbReference>
<keyword evidence="3" id="KW-0249">Electron transport</keyword>
<evidence type="ECO:0000313" key="9">
    <source>
        <dbReference type="Proteomes" id="UP000077852"/>
    </source>
</evidence>
<proteinExistence type="predicted"/>
<dbReference type="PRINTS" id="PR00369">
    <property type="entry name" value="FLAVODOXIN"/>
</dbReference>
<evidence type="ECO:0000256" key="5">
    <source>
        <dbReference type="SAM" id="Phobius"/>
    </source>
</evidence>
<dbReference type="CDD" id="cd06200">
    <property type="entry name" value="SiR_like1"/>
    <property type="match status" value="1"/>
</dbReference>
<dbReference type="SUPFAM" id="SSF52218">
    <property type="entry name" value="Flavoproteins"/>
    <property type="match status" value="1"/>
</dbReference>
<sequence length="456" mass="49153">MNEAAWRALGASSSVIAYGALCTAIYMRERRRKAAALRAAAALSAGSRDEPPTLVVFASQTGQAETIAWQTARQLRAAGTAVRVMEMNTLDAATLVAARKAVFIASTYGEGDAPDGASVFCEQVMGSPQPLRSLRYAVLALGDRQYANFCGFGRALDEWLQAAGAEREFERVEVDNSDPAALAVWQARWGSSADAAPSAEEQGSAFAQWRLTSRELLNPGSAGAPVFHLGLVPQAGPMPQWASGDLAQVAVASDPSHPRDYSISSLHSDGELQLLVRQEQHPDGTLGAASGLLTSTLAVGDSVAVRLRPHRGFRIDGNEARPLILIGNGTGLAGLRAHLRARAAAGQHENWLVFGERQQAHDFLYRDEIDAWQAQGVLRRLDMVFSRDQPERFYVQHRLLQSADTLLQWLKDGAAIYVCGSLRGMASGVDAALRQIAGEDLVSELSASGRYRRDVY</sequence>
<dbReference type="GO" id="GO:0003958">
    <property type="term" value="F:NADPH-hemoprotein reductase activity"/>
    <property type="evidence" value="ECO:0007669"/>
    <property type="project" value="UniProtKB-EC"/>
</dbReference>
<keyword evidence="5" id="KW-0812">Transmembrane</keyword>
<dbReference type="AlphaFoldDB" id="A0AA91DJM2"/>
<feature type="domain" description="Flavodoxin-like" evidence="6">
    <location>
        <begin position="53"/>
        <end position="190"/>
    </location>
</feature>
<keyword evidence="5" id="KW-0472">Membrane</keyword>
<comment type="caution">
    <text evidence="8">The sequence shown here is derived from an EMBL/GenBank/DDBJ whole genome shotgun (WGS) entry which is preliminary data.</text>
</comment>
<dbReference type="Pfam" id="PF00258">
    <property type="entry name" value="Flavodoxin_1"/>
    <property type="match status" value="1"/>
</dbReference>
<dbReference type="PANTHER" id="PTHR19384:SF17">
    <property type="entry name" value="NADPH--CYTOCHROME P450 REDUCTASE"/>
    <property type="match status" value="1"/>
</dbReference>
<name>A0AA91DJM2_VARPD</name>
<dbReference type="GO" id="GO:0050660">
    <property type="term" value="F:flavin adenine dinucleotide binding"/>
    <property type="evidence" value="ECO:0007669"/>
    <property type="project" value="TreeGrafter"/>
</dbReference>
<dbReference type="Pfam" id="PF00175">
    <property type="entry name" value="NAD_binding_1"/>
    <property type="match status" value="1"/>
</dbReference>
<dbReference type="GO" id="GO:0010181">
    <property type="term" value="F:FMN binding"/>
    <property type="evidence" value="ECO:0007669"/>
    <property type="project" value="InterPro"/>
</dbReference>
<dbReference type="InterPro" id="IPR029039">
    <property type="entry name" value="Flavoprotein-like_sf"/>
</dbReference>
<dbReference type="PROSITE" id="PS51384">
    <property type="entry name" value="FAD_FR"/>
    <property type="match status" value="1"/>
</dbReference>
<dbReference type="PROSITE" id="PS50902">
    <property type="entry name" value="FLAVODOXIN_LIKE"/>
    <property type="match status" value="1"/>
</dbReference>
<dbReference type="Gene3D" id="3.40.50.80">
    <property type="entry name" value="Nucleotide-binding domain of ferredoxin-NADP reductase (FNR) module"/>
    <property type="match status" value="1"/>
</dbReference>
<dbReference type="SUPFAM" id="SSF63380">
    <property type="entry name" value="Riboflavin synthase domain-like"/>
    <property type="match status" value="1"/>
</dbReference>
<evidence type="ECO:0000256" key="3">
    <source>
        <dbReference type="ARBA" id="ARBA00022982"/>
    </source>
</evidence>
<organism evidence="8 9">
    <name type="scientific">Variovorax paradoxus</name>
    <dbReference type="NCBI Taxonomy" id="34073"/>
    <lineage>
        <taxon>Bacteria</taxon>
        <taxon>Pseudomonadati</taxon>
        <taxon>Pseudomonadota</taxon>
        <taxon>Betaproteobacteria</taxon>
        <taxon>Burkholderiales</taxon>
        <taxon>Comamonadaceae</taxon>
        <taxon>Variovorax</taxon>
    </lineage>
</organism>
<dbReference type="InterPro" id="IPR039261">
    <property type="entry name" value="FNR_nucleotide-bd"/>
</dbReference>
<evidence type="ECO:0000256" key="1">
    <source>
        <dbReference type="ARBA" id="ARBA00022630"/>
    </source>
</evidence>
<dbReference type="Proteomes" id="UP000077852">
    <property type="component" value="Unassembled WGS sequence"/>
</dbReference>
<dbReference type="SUPFAM" id="SSF52343">
    <property type="entry name" value="Ferredoxin reductase-like, C-terminal NADP-linked domain"/>
    <property type="match status" value="1"/>
</dbReference>
<dbReference type="EMBL" id="LVHG01000076">
    <property type="protein sequence ID" value="OAK59034.1"/>
    <property type="molecule type" value="Genomic_DNA"/>
</dbReference>
<keyword evidence="3" id="KW-0813">Transport</keyword>
<dbReference type="InterPro" id="IPR017938">
    <property type="entry name" value="Riboflavin_synthase-like_b-brl"/>
</dbReference>
<keyword evidence="2" id="KW-0288">FMN</keyword>
<feature type="transmembrane region" description="Helical" evidence="5">
    <location>
        <begin position="6"/>
        <end position="27"/>
    </location>
</feature>
<dbReference type="PRINTS" id="PR00371">
    <property type="entry name" value="FPNCR"/>
</dbReference>
<dbReference type="PANTHER" id="PTHR19384">
    <property type="entry name" value="NITRIC OXIDE SYNTHASE-RELATED"/>
    <property type="match status" value="1"/>
</dbReference>
<dbReference type="InterPro" id="IPR017927">
    <property type="entry name" value="FAD-bd_FR_type"/>
</dbReference>
<dbReference type="InterPro" id="IPR001433">
    <property type="entry name" value="OxRdtase_FAD/NAD-bd"/>
</dbReference>
<dbReference type="InterPro" id="IPR008254">
    <property type="entry name" value="Flavodoxin/NO_synth"/>
</dbReference>
<keyword evidence="1" id="KW-0285">Flavoprotein</keyword>
<dbReference type="Gene3D" id="3.40.50.360">
    <property type="match status" value="1"/>
</dbReference>
<protein>
    <recommendedName>
        <fullName evidence="4">NADPH--hemoprotein reductase</fullName>
        <ecNumber evidence="4">1.6.2.4</ecNumber>
    </recommendedName>
</protein>